<proteinExistence type="predicted"/>
<dbReference type="EMBL" id="LRPH01000100">
    <property type="protein sequence ID" value="KWU54400.1"/>
    <property type="molecule type" value="Genomic_DNA"/>
</dbReference>
<evidence type="ECO:0000313" key="2">
    <source>
        <dbReference type="EMBL" id="KWU54400.1"/>
    </source>
</evidence>
<protein>
    <submittedName>
        <fullName evidence="2">Uncharacterized protein</fullName>
    </submittedName>
</protein>
<keyword evidence="1" id="KW-0472">Membrane</keyword>
<evidence type="ECO:0000256" key="1">
    <source>
        <dbReference type="SAM" id="Phobius"/>
    </source>
</evidence>
<feature type="transmembrane region" description="Helical" evidence="1">
    <location>
        <begin position="56"/>
        <end position="81"/>
    </location>
</feature>
<organism evidence="2 3">
    <name type="scientific">Bacillus mycoides</name>
    <dbReference type="NCBI Taxonomy" id="1405"/>
    <lineage>
        <taxon>Bacteria</taxon>
        <taxon>Bacillati</taxon>
        <taxon>Bacillota</taxon>
        <taxon>Bacilli</taxon>
        <taxon>Bacillales</taxon>
        <taxon>Bacillaceae</taxon>
        <taxon>Bacillus</taxon>
        <taxon>Bacillus cereus group</taxon>
    </lineage>
</organism>
<dbReference type="AlphaFoldDB" id="A0A109FTE1"/>
<accession>A0A109FTE1</accession>
<sequence length="86" mass="9885">MQPLVGQKIINYKTIDKLFLTLILLSGTLAFSIGQYLYVTFFLLGIMFIYRSIRDLYLNVSYIIIGLELVVGVFLSIYMAFNYLVA</sequence>
<keyword evidence="1" id="KW-0812">Transmembrane</keyword>
<dbReference type="RefSeq" id="WP_060751983.1">
    <property type="nucleotide sequence ID" value="NZ_LRPH01000100.1"/>
</dbReference>
<comment type="caution">
    <text evidence="2">The sequence shown here is derived from an EMBL/GenBank/DDBJ whole genome shotgun (WGS) entry which is preliminary data.</text>
</comment>
<dbReference type="Proteomes" id="UP000065797">
    <property type="component" value="Unassembled WGS sequence"/>
</dbReference>
<reference evidence="2 3" key="1">
    <citation type="submission" date="2016-01" db="EMBL/GenBank/DDBJ databases">
        <authorList>
            <person name="McClelland M."/>
            <person name="Jain A."/>
            <person name="Saraogi P."/>
            <person name="Mendelson R."/>
            <person name="Westerman R."/>
            <person name="SanMiguel P."/>
            <person name="Csonka L."/>
        </authorList>
    </citation>
    <scope>NUCLEOTIDE SEQUENCE [LARGE SCALE GENOMIC DNA]</scope>
    <source>
        <strain evidence="2 3">PE8-15</strain>
    </source>
</reference>
<keyword evidence="1" id="KW-1133">Transmembrane helix</keyword>
<gene>
    <name evidence="2" type="ORF">AWW70_26780</name>
</gene>
<name>A0A109FTE1_BACMY</name>
<evidence type="ECO:0000313" key="3">
    <source>
        <dbReference type="Proteomes" id="UP000065797"/>
    </source>
</evidence>
<feature type="transmembrane region" description="Helical" evidence="1">
    <location>
        <begin position="20"/>
        <end position="44"/>
    </location>
</feature>